<dbReference type="PANTHER" id="PTHR45712:SF18">
    <property type="entry name" value="PODOCAN-LIKE PROTEIN 1"/>
    <property type="match status" value="1"/>
</dbReference>
<evidence type="ECO:0000313" key="8">
    <source>
        <dbReference type="EMBL" id="KAJ8386673.1"/>
    </source>
</evidence>
<dbReference type="Gene3D" id="3.80.10.10">
    <property type="entry name" value="Ribonuclease Inhibitor"/>
    <property type="match status" value="3"/>
</dbReference>
<dbReference type="Pfam" id="PF13855">
    <property type="entry name" value="LRR_8"/>
    <property type="match status" value="3"/>
</dbReference>
<feature type="region of interest" description="Disordered" evidence="5">
    <location>
        <begin position="29"/>
        <end position="304"/>
    </location>
</feature>
<dbReference type="InterPro" id="IPR050333">
    <property type="entry name" value="SLRP"/>
</dbReference>
<keyword evidence="3" id="KW-0677">Repeat</keyword>
<feature type="signal peptide" evidence="6">
    <location>
        <begin position="1"/>
        <end position="19"/>
    </location>
</feature>
<comment type="caution">
    <text evidence="8">The sequence shown here is derived from an EMBL/GenBank/DDBJ whole genome shotgun (WGS) entry which is preliminary data.</text>
</comment>
<feature type="compositionally biased region" description="Low complexity" evidence="5">
    <location>
        <begin position="260"/>
        <end position="271"/>
    </location>
</feature>
<keyword evidence="4" id="KW-0325">Glycoprotein</keyword>
<evidence type="ECO:0000256" key="2">
    <source>
        <dbReference type="ARBA" id="ARBA00022729"/>
    </source>
</evidence>
<dbReference type="SUPFAM" id="SSF52058">
    <property type="entry name" value="L domain-like"/>
    <property type="match status" value="1"/>
</dbReference>
<proteinExistence type="predicted"/>
<feature type="compositionally biased region" description="Basic and acidic residues" evidence="5">
    <location>
        <begin position="97"/>
        <end position="181"/>
    </location>
</feature>
<keyword evidence="9" id="KW-1185">Reference proteome</keyword>
<feature type="compositionally biased region" description="Polar residues" evidence="5">
    <location>
        <begin position="272"/>
        <end position="288"/>
    </location>
</feature>
<dbReference type="PANTHER" id="PTHR45712">
    <property type="entry name" value="AGAP008170-PA"/>
    <property type="match status" value="1"/>
</dbReference>
<name>A0AAD7RM91_9TELE</name>
<organism evidence="8 9">
    <name type="scientific">Aldrovandia affinis</name>
    <dbReference type="NCBI Taxonomy" id="143900"/>
    <lineage>
        <taxon>Eukaryota</taxon>
        <taxon>Metazoa</taxon>
        <taxon>Chordata</taxon>
        <taxon>Craniata</taxon>
        <taxon>Vertebrata</taxon>
        <taxon>Euteleostomi</taxon>
        <taxon>Actinopterygii</taxon>
        <taxon>Neopterygii</taxon>
        <taxon>Teleostei</taxon>
        <taxon>Notacanthiformes</taxon>
        <taxon>Halosauridae</taxon>
        <taxon>Aldrovandia</taxon>
    </lineage>
</organism>
<dbReference type="EMBL" id="JAINUG010000224">
    <property type="protein sequence ID" value="KAJ8386673.1"/>
    <property type="molecule type" value="Genomic_DNA"/>
</dbReference>
<keyword evidence="1" id="KW-0433">Leucine-rich repeat</keyword>
<dbReference type="InterPro" id="IPR001611">
    <property type="entry name" value="Leu-rich_rpt"/>
</dbReference>
<dbReference type="AlphaFoldDB" id="A0AAD7RM91"/>
<evidence type="ECO:0000256" key="3">
    <source>
        <dbReference type="ARBA" id="ARBA00022737"/>
    </source>
</evidence>
<feature type="compositionally biased region" description="Basic and acidic residues" evidence="5">
    <location>
        <begin position="196"/>
        <end position="216"/>
    </location>
</feature>
<dbReference type="Proteomes" id="UP001221898">
    <property type="component" value="Unassembled WGS sequence"/>
</dbReference>
<keyword evidence="2 6" id="KW-0732">Signal</keyword>
<feature type="domain" description="LRRNT" evidence="7">
    <location>
        <begin position="342"/>
        <end position="374"/>
    </location>
</feature>
<feature type="compositionally biased region" description="Polar residues" evidence="5">
    <location>
        <begin position="225"/>
        <end position="243"/>
    </location>
</feature>
<evidence type="ECO:0000256" key="5">
    <source>
        <dbReference type="SAM" id="MobiDB-lite"/>
    </source>
</evidence>
<dbReference type="InterPro" id="IPR000372">
    <property type="entry name" value="LRRNT"/>
</dbReference>
<protein>
    <recommendedName>
        <fullName evidence="7">LRRNT domain-containing protein</fullName>
    </recommendedName>
</protein>
<sequence>MEPFTLMLWVFVVPLHAYALQPSVNMTAMEESGNEGTSREYGGDQESVGQPLPTAGERDSHGDDGAERGMRPGAGEAEREEGYNAAGRNGENQADDGVGKGREGGHRGGDTEEHRGADGGKKKKNEGAHGSDDERGEKEGELRVVEKEEKNWRAQHGDDDKEGKKERELGADNEKDERREEENGEDEVRAEDEMLGEEKGSPEEHRVEEEREERQKNGAAETDTFRLSPSPSFSAEKNSSASHQGPDPLPNALTAADNRPVTPTVSHVTVTAGQSREATFTPDKTNNKLVRPRTLTDGSRSHLREEEGLVPKAIEVKVGPFGGSAHTNLSAREQRTEKRDDYCPLDCACYGRVVQCSDKGIDKIPYGIPYNSRYILLMNNRISWVQLDLLQEYQSLEFLVLSNNRLTDGGIEGAFEGVVQLKRLYLDRNHLSSIPADLPSSLEELRLDSNEPQQQQPGGESVPGGVFGPLGHLRTLSLTHNHLTVVPLRLPANVKELYLRGNRIERVLGGTFAEGSDLLVLDLSANRLTDEGLAGDSLRPLVHLENFNLEGNFLRQVPQQLPPSLRTLNLEGNAIGAVSEADFLSLPHLEHLGLARNQITRVAPGAFWGLPVLHQLELGHNVLRQVPRRLPPSLRSVSLVHNKIRSIPRDAFCSRGKDPPLSGLVTVHLENNLIQLGELDSQAFSCLRGYQVVHFY</sequence>
<evidence type="ECO:0000313" key="9">
    <source>
        <dbReference type="Proteomes" id="UP001221898"/>
    </source>
</evidence>
<accession>A0AAD7RM91</accession>
<feature type="compositionally biased region" description="Acidic residues" evidence="5">
    <location>
        <begin position="182"/>
        <end position="195"/>
    </location>
</feature>
<dbReference type="SMART" id="SM00013">
    <property type="entry name" value="LRRNT"/>
    <property type="match status" value="1"/>
</dbReference>
<evidence type="ECO:0000256" key="1">
    <source>
        <dbReference type="ARBA" id="ARBA00022614"/>
    </source>
</evidence>
<feature type="compositionally biased region" description="Basic and acidic residues" evidence="5">
    <location>
        <begin position="56"/>
        <end position="82"/>
    </location>
</feature>
<feature type="chain" id="PRO_5042133540" description="LRRNT domain-containing protein" evidence="6">
    <location>
        <begin position="20"/>
        <end position="696"/>
    </location>
</feature>
<dbReference type="GO" id="GO:0005615">
    <property type="term" value="C:extracellular space"/>
    <property type="evidence" value="ECO:0007669"/>
    <property type="project" value="TreeGrafter"/>
</dbReference>
<dbReference type="SMART" id="SM00369">
    <property type="entry name" value="LRR_TYP"/>
    <property type="match status" value="8"/>
</dbReference>
<evidence type="ECO:0000256" key="4">
    <source>
        <dbReference type="ARBA" id="ARBA00023180"/>
    </source>
</evidence>
<evidence type="ECO:0000256" key="6">
    <source>
        <dbReference type="SAM" id="SignalP"/>
    </source>
</evidence>
<dbReference type="PROSITE" id="PS51450">
    <property type="entry name" value="LRR"/>
    <property type="match status" value="3"/>
</dbReference>
<gene>
    <name evidence="8" type="ORF">AAFF_G00167890</name>
</gene>
<dbReference type="InterPro" id="IPR032675">
    <property type="entry name" value="LRR_dom_sf"/>
</dbReference>
<dbReference type="InterPro" id="IPR003591">
    <property type="entry name" value="Leu-rich_rpt_typical-subtyp"/>
</dbReference>
<reference evidence="8" key="1">
    <citation type="journal article" date="2023" name="Science">
        <title>Genome structures resolve the early diversification of teleost fishes.</title>
        <authorList>
            <person name="Parey E."/>
            <person name="Louis A."/>
            <person name="Montfort J."/>
            <person name="Bouchez O."/>
            <person name="Roques C."/>
            <person name="Iampietro C."/>
            <person name="Lluch J."/>
            <person name="Castinel A."/>
            <person name="Donnadieu C."/>
            <person name="Desvignes T."/>
            <person name="Floi Bucao C."/>
            <person name="Jouanno E."/>
            <person name="Wen M."/>
            <person name="Mejri S."/>
            <person name="Dirks R."/>
            <person name="Jansen H."/>
            <person name="Henkel C."/>
            <person name="Chen W.J."/>
            <person name="Zahm M."/>
            <person name="Cabau C."/>
            <person name="Klopp C."/>
            <person name="Thompson A.W."/>
            <person name="Robinson-Rechavi M."/>
            <person name="Braasch I."/>
            <person name="Lecointre G."/>
            <person name="Bobe J."/>
            <person name="Postlethwait J.H."/>
            <person name="Berthelot C."/>
            <person name="Roest Crollius H."/>
            <person name="Guiguen Y."/>
        </authorList>
    </citation>
    <scope>NUCLEOTIDE SEQUENCE</scope>
    <source>
        <strain evidence="8">NC1722</strain>
    </source>
</reference>
<evidence type="ECO:0000259" key="7">
    <source>
        <dbReference type="SMART" id="SM00013"/>
    </source>
</evidence>